<dbReference type="EMBL" id="CP030862">
    <property type="protein sequence ID" value="AXE24441.1"/>
    <property type="molecule type" value="Genomic_DNA"/>
</dbReference>
<dbReference type="OrthoDB" id="4203812at2"/>
<keyword evidence="1" id="KW-1133">Transmembrane helix</keyword>
<evidence type="ECO:0000256" key="1">
    <source>
        <dbReference type="SAM" id="Phobius"/>
    </source>
</evidence>
<reference evidence="2 3" key="1">
    <citation type="submission" date="2018-01" db="EMBL/GenBank/DDBJ databases">
        <title>Draft genome Sequence of streptomyces globosus LZH-48.</title>
        <authorList>
            <person name="Ran K."/>
            <person name="Li Z."/>
            <person name="Wei S."/>
            <person name="Dong R."/>
        </authorList>
    </citation>
    <scope>NUCLEOTIDE SEQUENCE [LARGE SCALE GENOMIC DNA]</scope>
    <source>
        <strain evidence="2 3">LZH-48</strain>
    </source>
</reference>
<sequence length="165" mass="17780">MEPHDAYGGGSAAGRPWEGARMPRPVRRLRMLLMLLGGVQAVVGVWLVTDSMAVAAAVWGEEDASAPCCRPEVEERAGQVVCGGLVVLAVAAWGVVTALKFPLRLRRLRVAACAYGWVAVPFALVVYRVEPLLGLAWPVPAVLAVVWARRPECAAWFDRRTAPVP</sequence>
<protein>
    <submittedName>
        <fullName evidence="2">Uncharacterized protein</fullName>
    </submittedName>
</protein>
<accession>A0A344U0M0</accession>
<organism evidence="2 3">
    <name type="scientific">Streptomyces globosus</name>
    <dbReference type="NCBI Taxonomy" id="68209"/>
    <lineage>
        <taxon>Bacteria</taxon>
        <taxon>Bacillati</taxon>
        <taxon>Actinomycetota</taxon>
        <taxon>Actinomycetes</taxon>
        <taxon>Kitasatosporales</taxon>
        <taxon>Streptomycetaceae</taxon>
        <taxon>Streptomyces</taxon>
    </lineage>
</organism>
<keyword evidence="1" id="KW-0472">Membrane</keyword>
<feature type="transmembrane region" description="Helical" evidence="1">
    <location>
        <begin position="31"/>
        <end position="57"/>
    </location>
</feature>
<dbReference type="Proteomes" id="UP000252004">
    <property type="component" value="Chromosome"/>
</dbReference>
<proteinExistence type="predicted"/>
<evidence type="ECO:0000313" key="3">
    <source>
        <dbReference type="Proteomes" id="UP000252004"/>
    </source>
</evidence>
<name>A0A344U0M0_9ACTN</name>
<keyword evidence="3" id="KW-1185">Reference proteome</keyword>
<dbReference type="KEGG" id="sgz:C0216_14115"/>
<gene>
    <name evidence="2" type="ORF">C0216_14115</name>
</gene>
<evidence type="ECO:0000313" key="2">
    <source>
        <dbReference type="EMBL" id="AXE24441.1"/>
    </source>
</evidence>
<dbReference type="AlphaFoldDB" id="A0A344U0M0"/>
<dbReference type="RefSeq" id="WP_114055624.1">
    <property type="nucleotide sequence ID" value="NZ_CP030862.1"/>
</dbReference>
<keyword evidence="1" id="KW-0812">Transmembrane</keyword>
<feature type="transmembrane region" description="Helical" evidence="1">
    <location>
        <begin position="77"/>
        <end position="96"/>
    </location>
</feature>